<feature type="domain" description="MoaB/Mog" evidence="13">
    <location>
        <begin position="177"/>
        <end position="314"/>
    </location>
</feature>
<dbReference type="Gene3D" id="3.90.105.10">
    <property type="entry name" value="Molybdopterin biosynthesis moea protein, domain 2"/>
    <property type="match status" value="1"/>
</dbReference>
<gene>
    <name evidence="14" type="ORF">DN062_07295</name>
</gene>
<evidence type="ECO:0000313" key="15">
    <source>
        <dbReference type="Proteomes" id="UP000250744"/>
    </source>
</evidence>
<dbReference type="InterPro" id="IPR038987">
    <property type="entry name" value="MoeA-like"/>
</dbReference>
<dbReference type="NCBIfam" id="NF045515">
    <property type="entry name" value="Glp_gephyrin"/>
    <property type="match status" value="1"/>
</dbReference>
<dbReference type="EMBL" id="QKRX01000004">
    <property type="protein sequence ID" value="RAU18571.1"/>
    <property type="molecule type" value="Genomic_DNA"/>
</dbReference>
<dbReference type="InterPro" id="IPR036688">
    <property type="entry name" value="MoeA_C_domain_IV_sf"/>
</dbReference>
<keyword evidence="7 11" id="KW-0479">Metal-binding</keyword>
<proteinExistence type="inferred from homology"/>
<feature type="transmembrane region" description="Helical" evidence="12">
    <location>
        <begin position="157"/>
        <end position="178"/>
    </location>
</feature>
<dbReference type="PROSITE" id="PS01079">
    <property type="entry name" value="MOCF_BIOSYNTHESIS_2"/>
    <property type="match status" value="1"/>
</dbReference>
<evidence type="ECO:0000256" key="9">
    <source>
        <dbReference type="ARBA" id="ARBA00023150"/>
    </source>
</evidence>
<dbReference type="Pfam" id="PF03453">
    <property type="entry name" value="MoeA_N"/>
    <property type="match status" value="1"/>
</dbReference>
<dbReference type="Gene3D" id="2.40.340.10">
    <property type="entry name" value="MoeA, C-terminal, domain IV"/>
    <property type="match status" value="1"/>
</dbReference>
<sequence>MANTLTAVDDAIQRMLSAVEPLQRFEIVDLMAAAGRVLAEDQVAPCHVPPADNSAMDGYALRFADARAPLPISQRVAAGQAPQPLRPGTCARIFTGAEIPLGADTVVMQEEIVLTAFDDVCVPSDIRLGQNVRPKGQDIQAGKCILKAGTRLDYRHLGLLASVGIAQVLVFMPIRIALLSTGDELVQPGQVLKTGQIYNSNRFLLQGFLQTHMAEVVRFIQVRDGFKETLAALEEAADSSDLVISTGGVSVGEEDHVKPAVEALGELSLWRLAMKPGKPLAFGRVKETPFIGLPGNPVSTFVGANVFVLPVLKRLAGESAPSSPLRLTGRAQFSVTTQIRQEYVRVKATWQDGQWCLSAYPNQNSGVLSSAVWGNAMAVIPPSTQIEEGKEVSFFFYTTPNPDNN</sequence>
<dbReference type="InterPro" id="IPR008284">
    <property type="entry name" value="MoCF_biosynth_CS"/>
</dbReference>
<dbReference type="Gene3D" id="2.170.190.11">
    <property type="entry name" value="Molybdopterin biosynthesis moea protein, domain 3"/>
    <property type="match status" value="1"/>
</dbReference>
<comment type="catalytic activity">
    <reaction evidence="10">
        <text>adenylyl-molybdopterin + molybdate = Mo-molybdopterin + AMP + H(+)</text>
        <dbReference type="Rhea" id="RHEA:35047"/>
        <dbReference type="ChEBI" id="CHEBI:15378"/>
        <dbReference type="ChEBI" id="CHEBI:36264"/>
        <dbReference type="ChEBI" id="CHEBI:62727"/>
        <dbReference type="ChEBI" id="CHEBI:71302"/>
        <dbReference type="ChEBI" id="CHEBI:456215"/>
        <dbReference type="EC" id="2.10.1.1"/>
    </reaction>
</comment>
<dbReference type="RefSeq" id="WP_112158676.1">
    <property type="nucleotide sequence ID" value="NZ_QKRX01000004.1"/>
</dbReference>
<evidence type="ECO:0000256" key="6">
    <source>
        <dbReference type="ARBA" id="ARBA00022679"/>
    </source>
</evidence>
<dbReference type="OrthoDB" id="9804758at2"/>
<dbReference type="InterPro" id="IPR036135">
    <property type="entry name" value="MoeA_linker/N_sf"/>
</dbReference>
<dbReference type="GO" id="GO:0061599">
    <property type="term" value="F:molybdopterin molybdotransferase activity"/>
    <property type="evidence" value="ECO:0007669"/>
    <property type="project" value="UniProtKB-UniRule"/>
</dbReference>
<dbReference type="GO" id="GO:0005829">
    <property type="term" value="C:cytosol"/>
    <property type="evidence" value="ECO:0007669"/>
    <property type="project" value="TreeGrafter"/>
</dbReference>
<keyword evidence="15" id="KW-1185">Reference proteome</keyword>
<dbReference type="UniPathway" id="UPA00344"/>
<dbReference type="Pfam" id="PF00994">
    <property type="entry name" value="MoCF_biosynth"/>
    <property type="match status" value="1"/>
</dbReference>
<keyword evidence="9 11" id="KW-0501">Molybdenum cofactor biosynthesis</keyword>
<reference evidence="14 15" key="1">
    <citation type="submission" date="2018-06" db="EMBL/GenBank/DDBJ databases">
        <title>Nitrincola tibetense sp. nov., isolated from Lake XuguoCo on Tibetan Plateau.</title>
        <authorList>
            <person name="Xing P."/>
        </authorList>
    </citation>
    <scope>NUCLEOTIDE SEQUENCE [LARGE SCALE GENOMIC DNA]</scope>
    <source>
        <strain evidence="15">xg18</strain>
    </source>
</reference>
<evidence type="ECO:0000256" key="2">
    <source>
        <dbReference type="ARBA" id="ARBA00002901"/>
    </source>
</evidence>
<evidence type="ECO:0000256" key="8">
    <source>
        <dbReference type="ARBA" id="ARBA00022842"/>
    </source>
</evidence>
<keyword evidence="6 11" id="KW-0808">Transferase</keyword>
<evidence type="ECO:0000256" key="3">
    <source>
        <dbReference type="ARBA" id="ARBA00005046"/>
    </source>
</evidence>
<dbReference type="SUPFAM" id="SSF63882">
    <property type="entry name" value="MoeA N-terminal region -like"/>
    <property type="match status" value="1"/>
</dbReference>
<keyword evidence="12" id="KW-0812">Transmembrane</keyword>
<dbReference type="EC" id="2.10.1.1" evidence="11"/>
<dbReference type="SUPFAM" id="SSF53218">
    <property type="entry name" value="Molybdenum cofactor biosynthesis proteins"/>
    <property type="match status" value="1"/>
</dbReference>
<evidence type="ECO:0000256" key="7">
    <source>
        <dbReference type="ARBA" id="ARBA00022723"/>
    </source>
</evidence>
<comment type="pathway">
    <text evidence="3 11">Cofactor biosynthesis; molybdopterin biosynthesis.</text>
</comment>
<evidence type="ECO:0000256" key="1">
    <source>
        <dbReference type="ARBA" id="ARBA00001946"/>
    </source>
</evidence>
<dbReference type="GO" id="GO:0046872">
    <property type="term" value="F:metal ion binding"/>
    <property type="evidence" value="ECO:0007669"/>
    <property type="project" value="UniProtKB-UniRule"/>
</dbReference>
<dbReference type="InterPro" id="IPR005111">
    <property type="entry name" value="MoeA_C_domain_IV"/>
</dbReference>
<keyword evidence="5 11" id="KW-0500">Molybdenum</keyword>
<dbReference type="PANTHER" id="PTHR10192:SF5">
    <property type="entry name" value="GEPHYRIN"/>
    <property type="match status" value="1"/>
</dbReference>
<dbReference type="CDD" id="cd00887">
    <property type="entry name" value="MoeA"/>
    <property type="match status" value="1"/>
</dbReference>
<protein>
    <recommendedName>
        <fullName evidence="11">Molybdopterin molybdenumtransferase</fullName>
        <ecNumber evidence="11">2.10.1.1</ecNumber>
    </recommendedName>
</protein>
<evidence type="ECO:0000259" key="13">
    <source>
        <dbReference type="SMART" id="SM00852"/>
    </source>
</evidence>
<comment type="function">
    <text evidence="2 11">Catalyzes the insertion of molybdate into adenylated molybdopterin with the concomitant release of AMP.</text>
</comment>
<keyword evidence="12" id="KW-1133">Transmembrane helix</keyword>
<dbReference type="InterPro" id="IPR036425">
    <property type="entry name" value="MoaB/Mog-like_dom_sf"/>
</dbReference>
<dbReference type="SUPFAM" id="SSF63867">
    <property type="entry name" value="MoeA C-terminal domain-like"/>
    <property type="match status" value="1"/>
</dbReference>
<dbReference type="FunFam" id="3.40.980.10:FF:000004">
    <property type="entry name" value="Molybdopterin molybdenumtransferase"/>
    <property type="match status" value="1"/>
</dbReference>
<accession>A0A364NN92</accession>
<comment type="cofactor">
    <cofactor evidence="1 11">
        <name>Mg(2+)</name>
        <dbReference type="ChEBI" id="CHEBI:18420"/>
    </cofactor>
</comment>
<dbReference type="PANTHER" id="PTHR10192">
    <property type="entry name" value="MOLYBDOPTERIN BIOSYNTHESIS PROTEIN"/>
    <property type="match status" value="1"/>
</dbReference>
<evidence type="ECO:0000256" key="11">
    <source>
        <dbReference type="RuleBase" id="RU365090"/>
    </source>
</evidence>
<dbReference type="AlphaFoldDB" id="A0A364NN92"/>
<comment type="caution">
    <text evidence="14">The sequence shown here is derived from an EMBL/GenBank/DDBJ whole genome shotgun (WGS) entry which is preliminary data.</text>
</comment>
<dbReference type="NCBIfam" id="TIGR00177">
    <property type="entry name" value="molyb_syn"/>
    <property type="match status" value="1"/>
</dbReference>
<dbReference type="SMART" id="SM00852">
    <property type="entry name" value="MoCF_biosynth"/>
    <property type="match status" value="1"/>
</dbReference>
<keyword evidence="8 11" id="KW-0460">Magnesium</keyword>
<evidence type="ECO:0000256" key="10">
    <source>
        <dbReference type="ARBA" id="ARBA00047317"/>
    </source>
</evidence>
<dbReference type="Gene3D" id="3.40.980.10">
    <property type="entry name" value="MoaB/Mog-like domain"/>
    <property type="match status" value="1"/>
</dbReference>
<dbReference type="Proteomes" id="UP000250744">
    <property type="component" value="Unassembled WGS sequence"/>
</dbReference>
<evidence type="ECO:0000313" key="14">
    <source>
        <dbReference type="EMBL" id="RAU18571.1"/>
    </source>
</evidence>
<evidence type="ECO:0000256" key="5">
    <source>
        <dbReference type="ARBA" id="ARBA00022505"/>
    </source>
</evidence>
<dbReference type="InterPro" id="IPR001453">
    <property type="entry name" value="MoaB/Mog_dom"/>
</dbReference>
<evidence type="ECO:0000256" key="4">
    <source>
        <dbReference type="ARBA" id="ARBA00010763"/>
    </source>
</evidence>
<dbReference type="GO" id="GO:0006777">
    <property type="term" value="P:Mo-molybdopterin cofactor biosynthetic process"/>
    <property type="evidence" value="ECO:0007669"/>
    <property type="project" value="UniProtKB-UniRule"/>
</dbReference>
<dbReference type="InterPro" id="IPR005110">
    <property type="entry name" value="MoeA_linker/N"/>
</dbReference>
<dbReference type="Pfam" id="PF03454">
    <property type="entry name" value="MoeA_C"/>
    <property type="match status" value="1"/>
</dbReference>
<name>A0A364NN92_9GAMM</name>
<keyword evidence="12" id="KW-0472">Membrane</keyword>
<comment type="similarity">
    <text evidence="4 11">Belongs to the MoeA family.</text>
</comment>
<evidence type="ECO:0000256" key="12">
    <source>
        <dbReference type="SAM" id="Phobius"/>
    </source>
</evidence>
<organism evidence="14 15">
    <name type="scientific">Nitrincola tibetensis</name>
    <dbReference type="NCBI Taxonomy" id="2219697"/>
    <lineage>
        <taxon>Bacteria</taxon>
        <taxon>Pseudomonadati</taxon>
        <taxon>Pseudomonadota</taxon>
        <taxon>Gammaproteobacteria</taxon>
        <taxon>Oceanospirillales</taxon>
        <taxon>Oceanospirillaceae</taxon>
        <taxon>Nitrincola</taxon>
    </lineage>
</organism>